<keyword evidence="11" id="KW-0325">Glycoprotein</keyword>
<dbReference type="GeneID" id="115541069"/>
<dbReference type="InterPro" id="IPR001507">
    <property type="entry name" value="ZP_dom"/>
</dbReference>
<dbReference type="PROSITE" id="PS00025">
    <property type="entry name" value="P_TREFOIL_1"/>
    <property type="match status" value="1"/>
</dbReference>
<evidence type="ECO:0000256" key="6">
    <source>
        <dbReference type="ARBA" id="ARBA00022685"/>
    </source>
</evidence>
<dbReference type="CDD" id="cd00111">
    <property type="entry name" value="Trefoil"/>
    <property type="match status" value="1"/>
</dbReference>
<evidence type="ECO:0000256" key="11">
    <source>
        <dbReference type="ARBA" id="ARBA00023180"/>
    </source>
</evidence>
<dbReference type="GO" id="GO:0035805">
    <property type="term" value="C:egg coat"/>
    <property type="evidence" value="ECO:0007669"/>
    <property type="project" value="UniProtKB-SubCell"/>
</dbReference>
<keyword evidence="3" id="KW-1003">Cell membrane</keyword>
<feature type="compositionally biased region" description="Pro residues" evidence="15">
    <location>
        <begin position="663"/>
        <end position="673"/>
    </location>
</feature>
<evidence type="ECO:0000256" key="7">
    <source>
        <dbReference type="ARBA" id="ARBA00022692"/>
    </source>
</evidence>
<dbReference type="OMA" id="PKHCGYS"/>
<keyword evidence="6" id="KW-0165">Cleavage on pair of basic residues</keyword>
<feature type="domain" description="ZP" evidence="16">
    <location>
        <begin position="896"/>
        <end position="1157"/>
    </location>
</feature>
<dbReference type="InterPro" id="IPR055356">
    <property type="entry name" value="ZP-N"/>
</dbReference>
<evidence type="ECO:0000256" key="5">
    <source>
        <dbReference type="ARBA" id="ARBA00022530"/>
    </source>
</evidence>
<dbReference type="Ensembl" id="ENSGMOT00000050603.1">
    <property type="protein sequence ID" value="ENSGMOP00000031089.1"/>
    <property type="gene ID" value="ENSGMOG00000030057.1"/>
</dbReference>
<dbReference type="InterPro" id="IPR000519">
    <property type="entry name" value="P_trefoil_dom"/>
</dbReference>
<keyword evidence="7" id="KW-0812">Transmembrane</keyword>
<feature type="disulfide bond" evidence="14">
    <location>
        <begin position="866"/>
        <end position="881"/>
    </location>
</feature>
<dbReference type="Pfam" id="PF23344">
    <property type="entry name" value="ZP-N"/>
    <property type="match status" value="1"/>
</dbReference>
<dbReference type="Gene3D" id="2.60.40.3210">
    <property type="entry name" value="Zona pellucida, ZP-N domain"/>
    <property type="match status" value="1"/>
</dbReference>
<dbReference type="GO" id="GO:0005886">
    <property type="term" value="C:plasma membrane"/>
    <property type="evidence" value="ECO:0007669"/>
    <property type="project" value="UniProtKB-SubCell"/>
</dbReference>
<keyword evidence="8" id="KW-1133">Transmembrane helix</keyword>
<proteinExistence type="inferred from homology"/>
<dbReference type="PROSITE" id="PS51448">
    <property type="entry name" value="P_TREFOIL_2"/>
    <property type="match status" value="1"/>
</dbReference>
<dbReference type="PROSITE" id="PS51034">
    <property type="entry name" value="ZP_2"/>
    <property type="match status" value="1"/>
</dbReference>
<feature type="domain" description="P-type" evidence="17">
    <location>
        <begin position="854"/>
        <end position="894"/>
    </location>
</feature>
<comment type="caution">
    <text evidence="14">Lacks conserved residue(s) required for the propagation of feature annotation.</text>
</comment>
<dbReference type="GO" id="GO:0032190">
    <property type="term" value="F:acrosin binding"/>
    <property type="evidence" value="ECO:0007669"/>
    <property type="project" value="TreeGrafter"/>
</dbReference>
<comment type="similarity">
    <text evidence="2">Belongs to the ZP domain family. ZPB subfamily.</text>
</comment>
<dbReference type="InterPro" id="IPR017957">
    <property type="entry name" value="P_trefoil_CS"/>
</dbReference>
<keyword evidence="4" id="KW-0964">Secreted</keyword>
<feature type="compositionally biased region" description="Pro residues" evidence="15">
    <location>
        <begin position="460"/>
        <end position="471"/>
    </location>
</feature>
<dbReference type="InterPro" id="IPR044913">
    <property type="entry name" value="P_trefoil_dom_sf"/>
</dbReference>
<dbReference type="OrthoDB" id="9907024at2759"/>
<dbReference type="GO" id="GO:0060468">
    <property type="term" value="P:prevention of polyspermy"/>
    <property type="evidence" value="ECO:0007669"/>
    <property type="project" value="TreeGrafter"/>
</dbReference>
<dbReference type="RefSeq" id="XP_030208675.1">
    <property type="nucleotide sequence ID" value="XM_030352815.1"/>
</dbReference>
<feature type="compositionally biased region" description="Pro residues" evidence="15">
    <location>
        <begin position="411"/>
        <end position="428"/>
    </location>
</feature>
<dbReference type="Gene3D" id="2.60.40.4100">
    <property type="entry name" value="Zona pellucida, ZP-C domain"/>
    <property type="match status" value="1"/>
</dbReference>
<keyword evidence="10 14" id="KW-1015">Disulfide bond</keyword>
<dbReference type="InterPro" id="IPR042235">
    <property type="entry name" value="ZP-C_dom"/>
</dbReference>
<evidence type="ECO:0000256" key="1">
    <source>
        <dbReference type="ARBA" id="ARBA00004251"/>
    </source>
</evidence>
<evidence type="ECO:0000259" key="17">
    <source>
        <dbReference type="PROSITE" id="PS51448"/>
    </source>
</evidence>
<evidence type="ECO:0000256" key="10">
    <source>
        <dbReference type="ARBA" id="ARBA00023157"/>
    </source>
</evidence>
<organism evidence="18 19">
    <name type="scientific">Gadus morhua</name>
    <name type="common">Atlantic cod</name>
    <dbReference type="NCBI Taxonomy" id="8049"/>
    <lineage>
        <taxon>Eukaryota</taxon>
        <taxon>Metazoa</taxon>
        <taxon>Chordata</taxon>
        <taxon>Craniata</taxon>
        <taxon>Vertebrata</taxon>
        <taxon>Euteleostomi</taxon>
        <taxon>Actinopterygii</taxon>
        <taxon>Neopterygii</taxon>
        <taxon>Teleostei</taxon>
        <taxon>Neoteleostei</taxon>
        <taxon>Acanthomorphata</taxon>
        <taxon>Zeiogadaria</taxon>
        <taxon>Gadariae</taxon>
        <taxon>Gadiformes</taxon>
        <taxon>Gadoidei</taxon>
        <taxon>Gadidae</taxon>
        <taxon>Gadus</taxon>
    </lineage>
</organism>
<feature type="disulfide bond" evidence="14">
    <location>
        <begin position="856"/>
        <end position="882"/>
    </location>
</feature>
<keyword evidence="19" id="KW-1185">Reference proteome</keyword>
<dbReference type="PANTHER" id="PTHR23343">
    <property type="entry name" value="ZONA PELLUCIDA SPERM-BINDING PROTEIN"/>
    <property type="match status" value="1"/>
</dbReference>
<evidence type="ECO:0000256" key="9">
    <source>
        <dbReference type="ARBA" id="ARBA00023136"/>
    </source>
</evidence>
<evidence type="ECO:0000256" key="13">
    <source>
        <dbReference type="ARBA" id="ARBA00024183"/>
    </source>
</evidence>
<evidence type="ECO:0000313" key="18">
    <source>
        <dbReference type="Ensembl" id="ENSGMOP00000031089.1"/>
    </source>
</evidence>
<evidence type="ECO:0000256" key="12">
    <source>
        <dbReference type="ARBA" id="ARBA00023279"/>
    </source>
</evidence>
<reference evidence="18" key="1">
    <citation type="submission" date="2025-08" db="UniProtKB">
        <authorList>
            <consortium name="Ensembl"/>
        </authorList>
    </citation>
    <scope>IDENTIFICATION</scope>
</reference>
<feature type="compositionally biased region" description="Polar residues" evidence="15">
    <location>
        <begin position="474"/>
        <end position="487"/>
    </location>
</feature>
<dbReference type="GO" id="GO:0007339">
    <property type="term" value="P:binding of sperm to zona pellucida"/>
    <property type="evidence" value="ECO:0007669"/>
    <property type="project" value="TreeGrafter"/>
</dbReference>
<dbReference type="Gene3D" id="4.10.110.10">
    <property type="entry name" value="Spasmolytic Protein, domain 1"/>
    <property type="match status" value="1"/>
</dbReference>
<dbReference type="GeneTree" id="ENSGT00940000161324"/>
<dbReference type="InterPro" id="IPR051148">
    <property type="entry name" value="Zona_Pellucida_Domain_gp"/>
</dbReference>
<feature type="compositionally biased region" description="Pro residues" evidence="15">
    <location>
        <begin position="816"/>
        <end position="832"/>
    </location>
</feature>
<evidence type="ECO:0000313" key="19">
    <source>
        <dbReference type="Proteomes" id="UP000694546"/>
    </source>
</evidence>
<feature type="compositionally biased region" description="Pro residues" evidence="15">
    <location>
        <begin position="607"/>
        <end position="620"/>
    </location>
</feature>
<dbReference type="AlphaFoldDB" id="A0A8C5AGL1"/>
<feature type="compositionally biased region" description="Pro residues" evidence="15">
    <location>
        <begin position="370"/>
        <end position="392"/>
    </location>
</feature>
<evidence type="ECO:0000256" key="14">
    <source>
        <dbReference type="PROSITE-ProRule" id="PRU00779"/>
    </source>
</evidence>
<keyword evidence="12" id="KW-0278">Fertilization</keyword>
<evidence type="ECO:0000256" key="8">
    <source>
        <dbReference type="ARBA" id="ARBA00022989"/>
    </source>
</evidence>
<keyword evidence="9" id="KW-0472">Membrane</keyword>
<evidence type="ECO:0000256" key="3">
    <source>
        <dbReference type="ARBA" id="ARBA00022475"/>
    </source>
</evidence>
<evidence type="ECO:0000256" key="2">
    <source>
        <dbReference type="ARBA" id="ARBA00010863"/>
    </source>
</evidence>
<dbReference type="Pfam" id="PF00100">
    <property type="entry name" value="Zona_pellucida"/>
    <property type="match status" value="1"/>
</dbReference>
<feature type="region of interest" description="Disordered" evidence="15">
    <location>
        <begin position="810"/>
        <end position="838"/>
    </location>
</feature>
<dbReference type="GO" id="GO:0035804">
    <property type="term" value="F:structural constituent of egg coat"/>
    <property type="evidence" value="ECO:0007669"/>
    <property type="project" value="TreeGrafter"/>
</dbReference>
<dbReference type="Proteomes" id="UP000694546">
    <property type="component" value="Chromosome 3"/>
</dbReference>
<gene>
    <name evidence="18" type="primary">LOC115541069</name>
</gene>
<feature type="region of interest" description="Disordered" evidence="15">
    <location>
        <begin position="663"/>
        <end position="702"/>
    </location>
</feature>
<accession>A0A8C5AGL1</accession>
<dbReference type="SMART" id="SM00241">
    <property type="entry name" value="ZP"/>
    <property type="match status" value="1"/>
</dbReference>
<dbReference type="Pfam" id="PF00088">
    <property type="entry name" value="Trefoil"/>
    <property type="match status" value="1"/>
</dbReference>
<name>A0A8C5AGL1_GADMO</name>
<comment type="subcellular location">
    <subcellularLocation>
        <location evidence="1">Cell membrane</location>
        <topology evidence="1">Single-pass type I membrane protein</topology>
    </subcellularLocation>
    <subcellularLocation>
        <location evidence="13">Zona pellucida</location>
    </subcellularLocation>
</comment>
<protein>
    <submittedName>
        <fullName evidence="18">Uncharacterized LOC115541069</fullName>
    </submittedName>
</protein>
<evidence type="ECO:0000259" key="16">
    <source>
        <dbReference type="PROSITE" id="PS51034"/>
    </source>
</evidence>
<keyword evidence="5" id="KW-0272">Extracellular matrix</keyword>
<feature type="region of interest" description="Disordered" evidence="15">
    <location>
        <begin position="603"/>
        <end position="643"/>
    </location>
</feature>
<dbReference type="PANTHER" id="PTHR23343:SF117">
    <property type="entry name" value="ZONA PELLUCIDA SPERM-BINDING PROTEIN 4-LIKE ISOFORM X1"/>
    <property type="match status" value="1"/>
</dbReference>
<dbReference type="SUPFAM" id="SSF57492">
    <property type="entry name" value="Trefoil"/>
    <property type="match status" value="1"/>
</dbReference>
<sequence>MSGKRNGKISTFLFIVTLTFDNLHLSFSLSEVIKLKTLFGLPAFRDNVESEYHVNARQTLRTRGSVMPRPARSALPQQRSWIAGLSPPTLHRSSVPKQLADPDTYEQRASEVSLKFGIGSEQNTKDSGRHRASAYQADYPGFKEINKGNIFGPSFEDSRPTPSSAWQAMRPLVQCHDTTMTLTASGQGFSQLFLEREGDFPISVFHLPPNCGYSVTASRNGLVLEAPYDGCYMTKQNGSYVLPMLWWDSPLRLSCPMQKSPPSPALTLSRPWALCSPYGVSVHVYGTDEEIPSLGTIVEDNWEPLVSPKCAYRTEAPLGNLLFYIPLNAPCLQAQEGLHLRVLKDYQEFSLSCQDLSFLPPLVHIPPHTPPLSPVDPITPAPVPTTASPPTPQSMTRGQVIWPPSSLNYPHPGPRFPHLPLVYPPGPQPKSHSQPSPDVAPGPPAQFPHLYSGPGQQPLSPHPPPSPPQPPAVEQTSGPSVDPVNQSPKWPPWQGFYYGYEPYMPLYGSQVPHKAPSPSDQSTTARPPKAPPHAPHMAPYDQQYNPQQSYHPLHTFSQVPQSPVSIVHPAFPAPPRQLFVPRQPLSYSQYYPYWSVFTPRSFSDGSPPLPSQPPTTPTTPTPTLRTTRSKGPSGPDHRPPASLCPPNTRPFCWYHPDAPHIPPTPAPPYPPQHTTPMTPGSQPFPSPAPPTSTSKLVRSLGPQPPRLQCYSERMTAFLPSPHPDSIQIRALTADFKKAWLPLSSVSPLCKFKLSLTKEPGLMFESPIPACHSQQKTPTTLSLRLRFWDVILSRKRILEFQCPYSRPLPGTAVADGPPVPPDSPAASLPPPTPRPRHAKPDLPWEMLGLRAIAAQGCNLPEDQRLPCGTSALTQPQCLSLGCCFNTRPPACHYPMDECTLDHHFVFSVPASLTYPPLSPALLAAPGHPSCTPQRVTADYALFLIPMDSCGALRMVIGKTVIYILEIVNKVESITLDYGTITRDSPARILVECRYKPGPPLVTAGYMTKIPSLGPGLQGQGVIGVQLRIAKDAHYSSFHAQYHAPLRTLLRQPLYLEVRLVNPPDLQVVLLVHYCVAYPRSGATMWVLLYKECPNPLDPAPHNVVLPSPESQTRRFTITTFQFLQKGKTYDLDQEVYFMCSTEACVPQDRPCLEGCLGQ</sequence>
<dbReference type="InterPro" id="IPR055355">
    <property type="entry name" value="ZP-C"/>
</dbReference>
<evidence type="ECO:0000256" key="4">
    <source>
        <dbReference type="ARBA" id="ARBA00022525"/>
    </source>
</evidence>
<evidence type="ECO:0000256" key="15">
    <source>
        <dbReference type="SAM" id="MobiDB-lite"/>
    </source>
</evidence>
<feature type="region of interest" description="Disordered" evidence="15">
    <location>
        <begin position="511"/>
        <end position="548"/>
    </location>
</feature>
<reference evidence="18" key="2">
    <citation type="submission" date="2025-09" db="UniProtKB">
        <authorList>
            <consortium name="Ensembl"/>
        </authorList>
    </citation>
    <scope>IDENTIFICATION</scope>
</reference>
<feature type="region of interest" description="Disordered" evidence="15">
    <location>
        <begin position="370"/>
        <end position="487"/>
    </location>
</feature>